<evidence type="ECO:0000256" key="8">
    <source>
        <dbReference type="ARBA" id="ARBA00023264"/>
    </source>
</evidence>
<keyword evidence="5 13" id="KW-0548">Nucleotidyltransferase</keyword>
<keyword evidence="7" id="KW-0594">Phospholipid biosynthesis</keyword>
<sequence length="374" mass="42785">MSQKPSKYTISKITEFDKEKTYKIWVDGCFDMMHFGHANAIRQAKKLFPNVELFVGVHTDEDIRRHKGPPVMNEQERYEAVRSCKWVDHVVEGAPYVTQVDVLKSHGIDFCVHGEDISFDEDGEDTYKYIHDAGMMLVVKRTEGVSSTDIVERMLKLAKNKENQQAAPAEPKPEDLVFVSPYTKMRQFLPTTHKITQFQENPREPTDEDVIVFVDGGFDLFHTGHIEFLKRAKELGTYLIVGLHDDNVITQVKGTGYPIMNLHERVLGVLSCRYVDDVIIGAPFVVTKDVLDSLNVNVVVQGTVWEPECSIDPFELPKKFNIYKQVQSPRPDLTTTEIVKRIIDSQSQFEARNAKKQKKEAVNLQRVLDEENAQ</sequence>
<evidence type="ECO:0000313" key="14">
    <source>
        <dbReference type="Proteomes" id="UP001431209"/>
    </source>
</evidence>
<dbReference type="Gene3D" id="3.40.50.620">
    <property type="entry name" value="HUPs"/>
    <property type="match status" value="2"/>
</dbReference>
<evidence type="ECO:0000313" key="13">
    <source>
        <dbReference type="EMBL" id="KAL0482013.1"/>
    </source>
</evidence>
<dbReference type="GO" id="GO:0005737">
    <property type="term" value="C:cytoplasm"/>
    <property type="evidence" value="ECO:0007669"/>
    <property type="project" value="TreeGrafter"/>
</dbReference>
<evidence type="ECO:0000256" key="7">
    <source>
        <dbReference type="ARBA" id="ARBA00023209"/>
    </source>
</evidence>
<comment type="pathway">
    <text evidence="1">Lipid metabolism.</text>
</comment>
<keyword evidence="14" id="KW-1185">Reference proteome</keyword>
<dbReference type="PANTHER" id="PTHR45780:SF2">
    <property type="entry name" value="ETHANOLAMINE-PHOSPHATE CYTIDYLYLTRANSFERASE"/>
    <property type="match status" value="1"/>
</dbReference>
<dbReference type="EC" id="2.7.7.14" evidence="10"/>
<dbReference type="GO" id="GO:0006646">
    <property type="term" value="P:phosphatidylethanolamine biosynthetic process"/>
    <property type="evidence" value="ECO:0007669"/>
    <property type="project" value="InterPro"/>
</dbReference>
<feature type="domain" description="Cytidyltransferase-like" evidence="12">
    <location>
        <begin position="214"/>
        <end position="303"/>
    </location>
</feature>
<dbReference type="PANTHER" id="PTHR45780">
    <property type="entry name" value="ETHANOLAMINE-PHOSPHATE CYTIDYLYLTRANSFERASE"/>
    <property type="match status" value="1"/>
</dbReference>
<evidence type="ECO:0000256" key="3">
    <source>
        <dbReference type="ARBA" id="ARBA00022516"/>
    </source>
</evidence>
<dbReference type="GO" id="GO:0004306">
    <property type="term" value="F:ethanolamine-phosphate cytidylyltransferase activity"/>
    <property type="evidence" value="ECO:0007669"/>
    <property type="project" value="UniProtKB-EC"/>
</dbReference>
<keyword evidence="6" id="KW-0443">Lipid metabolism</keyword>
<comment type="caution">
    <text evidence="13">The sequence shown here is derived from an EMBL/GenBank/DDBJ whole genome shotgun (WGS) entry which is preliminary data.</text>
</comment>
<dbReference type="CDD" id="cd02174">
    <property type="entry name" value="CCT"/>
    <property type="match status" value="1"/>
</dbReference>
<feature type="domain" description="Cytidyltransferase-like" evidence="12">
    <location>
        <begin position="26"/>
        <end position="153"/>
    </location>
</feature>
<reference evidence="13 14" key="1">
    <citation type="submission" date="2024-03" db="EMBL/GenBank/DDBJ databases">
        <title>The Acrasis kona genome and developmental transcriptomes reveal deep origins of eukaryotic multicellular pathways.</title>
        <authorList>
            <person name="Sheikh S."/>
            <person name="Fu C.-J."/>
            <person name="Brown M.W."/>
            <person name="Baldauf S.L."/>
        </authorList>
    </citation>
    <scope>NUCLEOTIDE SEQUENCE [LARGE SCALE GENOMIC DNA]</scope>
    <source>
        <strain evidence="13 14">ATCC MYA-3509</strain>
    </source>
</reference>
<name>A0AAW2YX32_9EUKA</name>
<dbReference type="CDD" id="cd02173">
    <property type="entry name" value="ECT"/>
    <property type="match status" value="1"/>
</dbReference>
<evidence type="ECO:0000256" key="2">
    <source>
        <dbReference type="ARBA" id="ARBA00010101"/>
    </source>
</evidence>
<dbReference type="Proteomes" id="UP001431209">
    <property type="component" value="Unassembled WGS sequence"/>
</dbReference>
<evidence type="ECO:0000256" key="9">
    <source>
        <dbReference type="ARBA" id="ARBA00024191"/>
    </source>
</evidence>
<keyword evidence="4" id="KW-0808">Transferase</keyword>
<dbReference type="InterPro" id="IPR014729">
    <property type="entry name" value="Rossmann-like_a/b/a_fold"/>
</dbReference>
<evidence type="ECO:0000256" key="10">
    <source>
        <dbReference type="ARBA" id="ARBA00024221"/>
    </source>
</evidence>
<dbReference type="Pfam" id="PF01467">
    <property type="entry name" value="CTP_transf_like"/>
    <property type="match status" value="2"/>
</dbReference>
<proteinExistence type="inferred from homology"/>
<evidence type="ECO:0000256" key="1">
    <source>
        <dbReference type="ARBA" id="ARBA00005189"/>
    </source>
</evidence>
<evidence type="ECO:0000256" key="4">
    <source>
        <dbReference type="ARBA" id="ARBA00022679"/>
    </source>
</evidence>
<dbReference type="SUPFAM" id="SSF52374">
    <property type="entry name" value="Nucleotidylyl transferase"/>
    <property type="match status" value="2"/>
</dbReference>
<evidence type="ECO:0000256" key="11">
    <source>
        <dbReference type="ARBA" id="ARBA00031473"/>
    </source>
</evidence>
<evidence type="ECO:0000256" key="5">
    <source>
        <dbReference type="ARBA" id="ARBA00022695"/>
    </source>
</evidence>
<comment type="pathway">
    <text evidence="9">Phospholipid metabolism; phosphatidylethanolamine biosynthesis; phosphatidylethanolamine from ethanolamine: step 2/3.</text>
</comment>
<dbReference type="InterPro" id="IPR041723">
    <property type="entry name" value="CCT"/>
</dbReference>
<dbReference type="InterPro" id="IPR004821">
    <property type="entry name" value="Cyt_trans-like"/>
</dbReference>
<keyword evidence="8" id="KW-1208">Phospholipid metabolism</keyword>
<protein>
    <recommendedName>
        <fullName evidence="10">ethanolamine-phosphate cytidylyltransferase</fullName>
        <ecNumber evidence="10">2.7.7.14</ecNumber>
    </recommendedName>
    <alternativeName>
        <fullName evidence="11">CTP:phosphoethanolamine cytidylyltransferase</fullName>
    </alternativeName>
</protein>
<keyword evidence="3" id="KW-0444">Lipid biosynthesis</keyword>
<dbReference type="InterPro" id="IPR044608">
    <property type="entry name" value="Ect1/PCYT2"/>
</dbReference>
<organism evidence="13 14">
    <name type="scientific">Acrasis kona</name>
    <dbReference type="NCBI Taxonomy" id="1008807"/>
    <lineage>
        <taxon>Eukaryota</taxon>
        <taxon>Discoba</taxon>
        <taxon>Heterolobosea</taxon>
        <taxon>Tetramitia</taxon>
        <taxon>Eutetramitia</taxon>
        <taxon>Acrasidae</taxon>
        <taxon>Acrasis</taxon>
    </lineage>
</organism>
<dbReference type="NCBIfam" id="TIGR00125">
    <property type="entry name" value="cyt_tran_rel"/>
    <property type="match status" value="2"/>
</dbReference>
<dbReference type="AlphaFoldDB" id="A0AAW2YX32"/>
<accession>A0AAW2YX32</accession>
<evidence type="ECO:0000259" key="12">
    <source>
        <dbReference type="Pfam" id="PF01467"/>
    </source>
</evidence>
<comment type="similarity">
    <text evidence="2">Belongs to the cytidylyltransferase family.</text>
</comment>
<dbReference type="EMBL" id="JAOPGA020000806">
    <property type="protein sequence ID" value="KAL0482013.1"/>
    <property type="molecule type" value="Genomic_DNA"/>
</dbReference>
<gene>
    <name evidence="13" type="ORF">AKO1_013162</name>
</gene>
<evidence type="ECO:0000256" key="6">
    <source>
        <dbReference type="ARBA" id="ARBA00023098"/>
    </source>
</evidence>